<evidence type="ECO:0000313" key="2">
    <source>
        <dbReference type="EMBL" id="OGD40632.1"/>
    </source>
</evidence>
<comment type="caution">
    <text evidence="2">The sequence shown here is derived from an EMBL/GenBank/DDBJ whole genome shotgun (WGS) entry which is preliminary data.</text>
</comment>
<dbReference type="InterPro" id="IPR041698">
    <property type="entry name" value="Methyltransf_25"/>
</dbReference>
<dbReference type="CDD" id="cd02440">
    <property type="entry name" value="AdoMet_MTases"/>
    <property type="match status" value="1"/>
</dbReference>
<protein>
    <recommendedName>
        <fullName evidence="1">Methyltransferase domain-containing protein</fullName>
    </recommendedName>
</protein>
<feature type="domain" description="Methyltransferase" evidence="1">
    <location>
        <begin position="67"/>
        <end position="155"/>
    </location>
</feature>
<dbReference type="EMBL" id="MEYV01000004">
    <property type="protein sequence ID" value="OGD40632.1"/>
    <property type="molecule type" value="Genomic_DNA"/>
</dbReference>
<sequence>MRFLKEFFSRIAADIHALSAWEWGASSYGNIMVPSRPSEGDLKNYERVIDAAIDNSNRVVVLGTTPQIRNMLAGFNGEIMIADFSQKMYRVTESRVTSAVLAKENFIRANWLHLSSIVPRGSVDLVVGDLVFNNIHPEARDKFVNMIGSLLKPGGIFLTRVKLHNSRWHSADPIDIVKLCLRSMPAGSLYSPFMIYRLGDKILDGNNFSFRSRDFEPLLRAALAVAVDSTEHAHILRSIWNYKNIDMTRSFYPKSFFESLVEKQFKLENALIANDYEESEFFPIYQLQKK</sequence>
<evidence type="ECO:0000313" key="3">
    <source>
        <dbReference type="Proteomes" id="UP000177197"/>
    </source>
</evidence>
<dbReference type="Proteomes" id="UP000177197">
    <property type="component" value="Unassembled WGS sequence"/>
</dbReference>
<proteinExistence type="predicted"/>
<dbReference type="InterPro" id="IPR029063">
    <property type="entry name" value="SAM-dependent_MTases_sf"/>
</dbReference>
<dbReference type="Gene3D" id="3.40.50.150">
    <property type="entry name" value="Vaccinia Virus protein VP39"/>
    <property type="match status" value="1"/>
</dbReference>
<dbReference type="AlphaFoldDB" id="A0A1F5CCP5"/>
<accession>A0A1F5CCP5</accession>
<evidence type="ECO:0000259" key="1">
    <source>
        <dbReference type="Pfam" id="PF13649"/>
    </source>
</evidence>
<dbReference type="SUPFAM" id="SSF53335">
    <property type="entry name" value="S-adenosyl-L-methionine-dependent methyltransferases"/>
    <property type="match status" value="1"/>
</dbReference>
<gene>
    <name evidence="2" type="ORF">A3I30_01265</name>
</gene>
<organism evidence="2 3">
    <name type="scientific">Candidatus Azambacteria bacterium RIFCSPLOWO2_02_FULL_44_14</name>
    <dbReference type="NCBI Taxonomy" id="1797306"/>
    <lineage>
        <taxon>Bacteria</taxon>
        <taxon>Candidatus Azamiibacteriota</taxon>
    </lineage>
</organism>
<dbReference type="Pfam" id="PF13649">
    <property type="entry name" value="Methyltransf_25"/>
    <property type="match status" value="1"/>
</dbReference>
<reference evidence="2 3" key="1">
    <citation type="journal article" date="2016" name="Nat. Commun.">
        <title>Thousands of microbial genomes shed light on interconnected biogeochemical processes in an aquifer system.</title>
        <authorList>
            <person name="Anantharaman K."/>
            <person name="Brown C.T."/>
            <person name="Hug L.A."/>
            <person name="Sharon I."/>
            <person name="Castelle C.J."/>
            <person name="Probst A.J."/>
            <person name="Thomas B.C."/>
            <person name="Singh A."/>
            <person name="Wilkins M.J."/>
            <person name="Karaoz U."/>
            <person name="Brodie E.L."/>
            <person name="Williams K.H."/>
            <person name="Hubbard S.S."/>
            <person name="Banfield J.F."/>
        </authorList>
    </citation>
    <scope>NUCLEOTIDE SEQUENCE [LARGE SCALE GENOMIC DNA]</scope>
</reference>
<name>A0A1F5CCP5_9BACT</name>